<evidence type="ECO:0000256" key="1">
    <source>
        <dbReference type="SAM" id="MobiDB-lite"/>
    </source>
</evidence>
<feature type="transmembrane region" description="Helical" evidence="2">
    <location>
        <begin position="20"/>
        <end position="43"/>
    </location>
</feature>
<name>A0A196S8V2_BLAHN</name>
<accession>A0A196S8V2</accession>
<evidence type="ECO:0000256" key="2">
    <source>
        <dbReference type="SAM" id="Phobius"/>
    </source>
</evidence>
<dbReference type="EMBL" id="LXWW01000390">
    <property type="protein sequence ID" value="OAO13458.1"/>
    <property type="molecule type" value="Genomic_DNA"/>
</dbReference>
<keyword evidence="4" id="KW-1185">Reference proteome</keyword>
<organism evidence="3 4">
    <name type="scientific">Blastocystis sp. subtype 1 (strain ATCC 50177 / NandII)</name>
    <dbReference type="NCBI Taxonomy" id="478820"/>
    <lineage>
        <taxon>Eukaryota</taxon>
        <taxon>Sar</taxon>
        <taxon>Stramenopiles</taxon>
        <taxon>Bigyra</taxon>
        <taxon>Opalozoa</taxon>
        <taxon>Opalinata</taxon>
        <taxon>Blastocystidae</taxon>
        <taxon>Blastocystis</taxon>
    </lineage>
</organism>
<sequence length="89" mass="10238">MPDLVEDLAKAPTWLPYPKLILSLVFISVTLTVLYIVLSIKLIKEEREEKKQKAAAKKEEEQKKEEPAEEVQSSDSEKTLRKRKHASCD</sequence>
<gene>
    <name evidence="3" type="ORF">AV274_4848</name>
</gene>
<feature type="compositionally biased region" description="Basic residues" evidence="1">
    <location>
        <begin position="80"/>
        <end position="89"/>
    </location>
</feature>
<feature type="compositionally biased region" description="Basic and acidic residues" evidence="1">
    <location>
        <begin position="51"/>
        <end position="66"/>
    </location>
</feature>
<comment type="caution">
    <text evidence="3">The sequence shown here is derived from an EMBL/GenBank/DDBJ whole genome shotgun (WGS) entry which is preliminary data.</text>
</comment>
<reference evidence="3 4" key="1">
    <citation type="submission" date="2016-05" db="EMBL/GenBank/DDBJ databases">
        <title>Nuclear genome of Blastocystis sp. subtype 1 NandII.</title>
        <authorList>
            <person name="Gentekaki E."/>
            <person name="Curtis B."/>
            <person name="Stairs C."/>
            <person name="Eme L."/>
            <person name="Herman E."/>
            <person name="Klimes V."/>
            <person name="Arias M.C."/>
            <person name="Elias M."/>
            <person name="Hilliou F."/>
            <person name="Klute M."/>
            <person name="Malik S.-B."/>
            <person name="Pightling A."/>
            <person name="Rachubinski R."/>
            <person name="Salas D."/>
            <person name="Schlacht A."/>
            <person name="Suga H."/>
            <person name="Archibald J."/>
            <person name="Ball S.G."/>
            <person name="Clark G."/>
            <person name="Dacks J."/>
            <person name="Van Der Giezen M."/>
            <person name="Tsaousis A."/>
            <person name="Roger A."/>
        </authorList>
    </citation>
    <scope>NUCLEOTIDE SEQUENCE [LARGE SCALE GENOMIC DNA]</scope>
    <source>
        <strain evidence="4">ATCC 50177 / NandII</strain>
    </source>
</reference>
<keyword evidence="2" id="KW-0812">Transmembrane</keyword>
<keyword evidence="2" id="KW-0472">Membrane</keyword>
<feature type="region of interest" description="Disordered" evidence="1">
    <location>
        <begin position="51"/>
        <end position="89"/>
    </location>
</feature>
<dbReference type="Proteomes" id="UP000078348">
    <property type="component" value="Unassembled WGS sequence"/>
</dbReference>
<protein>
    <submittedName>
        <fullName evidence="3">Uncharacterized protein</fullName>
    </submittedName>
</protein>
<keyword evidence="2" id="KW-1133">Transmembrane helix</keyword>
<evidence type="ECO:0000313" key="3">
    <source>
        <dbReference type="EMBL" id="OAO13458.1"/>
    </source>
</evidence>
<proteinExistence type="predicted"/>
<evidence type="ECO:0000313" key="4">
    <source>
        <dbReference type="Proteomes" id="UP000078348"/>
    </source>
</evidence>
<dbReference type="AlphaFoldDB" id="A0A196S8V2"/>